<name>A0AAW1BUC4_CROAD</name>
<keyword evidence="7" id="KW-0297">G-protein coupled receptor</keyword>
<dbReference type="InterPro" id="IPR001828">
    <property type="entry name" value="ANF_lig-bd_rcpt"/>
</dbReference>
<dbReference type="InterPro" id="IPR028082">
    <property type="entry name" value="Peripla_BP_I"/>
</dbReference>
<dbReference type="PROSITE" id="PS00981">
    <property type="entry name" value="G_PROTEIN_RECEP_F3_3"/>
    <property type="match status" value="1"/>
</dbReference>
<keyword evidence="8 12" id="KW-0472">Membrane</keyword>
<keyword evidence="3" id="KW-1003">Cell membrane</keyword>
<evidence type="ECO:0000256" key="5">
    <source>
        <dbReference type="ARBA" id="ARBA00022729"/>
    </source>
</evidence>
<evidence type="ECO:0000256" key="4">
    <source>
        <dbReference type="ARBA" id="ARBA00022692"/>
    </source>
</evidence>
<dbReference type="InterPro" id="IPR000337">
    <property type="entry name" value="GPCR_3"/>
</dbReference>
<dbReference type="PANTHER" id="PTHR24061:SF599">
    <property type="entry name" value="G-PROTEIN COUPLED RECEPTORS FAMILY 3 PROFILE DOMAIN-CONTAINING PROTEIN"/>
    <property type="match status" value="1"/>
</dbReference>
<feature type="transmembrane region" description="Helical" evidence="12">
    <location>
        <begin position="788"/>
        <end position="808"/>
    </location>
</feature>
<sequence>MHIMVFFFLLLLALVSWEIPQRKCPLTLKEYGTVWRNYFRPGHDVIGGVISARKAVRPIYNFSVIPSSSFFLWKQRQENWHLFSFLIAIREINQDPLILSNITLGYNVHDSNFNAEMNAEALLDLLAAGEANVPNYKCGREKNLLALLEGTNSDLSSHTATMLSIYKIPQISYAFVSDDMNDKTQFPFFYRMLPNEGNQYAGIIKLLQYFRWTSVVLVAPETDNGEKFLKTLTPLLAKNSICAVFLQRIPMVQTKPFSINPDLYHKWRQVNVFIYYAESTLQSMYFYGMDVMENVFTFLIKPKIRKIWVVTAMWDLSLNLRHKTFRYVDGIFSCSIQSKNWIKYDTAEVLYSSIAQFATKAFVCSFEKHFFPAKKWVRCKEREELDSRLQKEIENTLSHSYHVYNTIWAVARALDAASFSRSRERLIGRNALKLERLQPWQLHHFLQNTQFHNSSMDGVYLDKNGKLAADFDIVNYVKFPNRSLLRVKFGSFARQKSQEPRFVIDQDTILRPQWLNKSLPPSRCVESCQSGFFKVAHEGKPICCYDCISCAEDTFSSQEDADYCTKCPEDQHPSKEQDQCLPKEITFFSYQEYLGIIVASLAVFFSLITALVLAIFTKYTDTPIIKANNRNLSLILLISLLLSFLTTFLFIGYPRRINCLFRQTVFSIVFSVAVSSVLAKTIMVVLAFLATKPGNSVRKWLGRRLTNSIILCSSSIQVVICSIWLVVFPPFPDYDMHSQSGEIVLQCNEGSLTMFYVALGYMGLLASICFIMAFLARNLPGTFNEAKLITFSMLVFCSVWVSFVPTYLSTKGKYMVAVQVFSILASSAGLLGCIFIPKCYIILIRPDLNIKEQLIVKT</sequence>
<dbReference type="GO" id="GO:0004930">
    <property type="term" value="F:G protein-coupled receptor activity"/>
    <property type="evidence" value="ECO:0007669"/>
    <property type="project" value="UniProtKB-KW"/>
</dbReference>
<comment type="caution">
    <text evidence="15">The sequence shown here is derived from an EMBL/GenBank/DDBJ whole genome shotgun (WGS) entry which is preliminary data.</text>
</comment>
<feature type="transmembrane region" description="Helical" evidence="12">
    <location>
        <begin position="751"/>
        <end position="776"/>
    </location>
</feature>
<evidence type="ECO:0000256" key="12">
    <source>
        <dbReference type="SAM" id="Phobius"/>
    </source>
</evidence>
<evidence type="ECO:0000256" key="10">
    <source>
        <dbReference type="ARBA" id="ARBA00023180"/>
    </source>
</evidence>
<dbReference type="FunFam" id="2.10.50.30:FF:000002">
    <property type="entry name" value="Vomeronasal 2 receptor, h1"/>
    <property type="match status" value="1"/>
</dbReference>
<evidence type="ECO:0000313" key="16">
    <source>
        <dbReference type="Proteomes" id="UP001474421"/>
    </source>
</evidence>
<dbReference type="Proteomes" id="UP001474421">
    <property type="component" value="Unassembled WGS sequence"/>
</dbReference>
<dbReference type="PRINTS" id="PR00248">
    <property type="entry name" value="GPCRMGR"/>
</dbReference>
<dbReference type="AlphaFoldDB" id="A0AAW1BUC4"/>
<keyword evidence="11" id="KW-0807">Transducer</keyword>
<evidence type="ECO:0000313" key="15">
    <source>
        <dbReference type="EMBL" id="KAK9405396.1"/>
    </source>
</evidence>
<feature type="chain" id="PRO_5043553330" evidence="13">
    <location>
        <begin position="18"/>
        <end position="858"/>
    </location>
</feature>
<organism evidence="15 16">
    <name type="scientific">Crotalus adamanteus</name>
    <name type="common">Eastern diamondback rattlesnake</name>
    <dbReference type="NCBI Taxonomy" id="8729"/>
    <lineage>
        <taxon>Eukaryota</taxon>
        <taxon>Metazoa</taxon>
        <taxon>Chordata</taxon>
        <taxon>Craniata</taxon>
        <taxon>Vertebrata</taxon>
        <taxon>Euteleostomi</taxon>
        <taxon>Lepidosauria</taxon>
        <taxon>Squamata</taxon>
        <taxon>Bifurcata</taxon>
        <taxon>Unidentata</taxon>
        <taxon>Episquamata</taxon>
        <taxon>Toxicofera</taxon>
        <taxon>Serpentes</taxon>
        <taxon>Colubroidea</taxon>
        <taxon>Viperidae</taxon>
        <taxon>Crotalinae</taxon>
        <taxon>Crotalus</taxon>
    </lineage>
</organism>
<feature type="transmembrane region" description="Helical" evidence="12">
    <location>
        <begin position="665"/>
        <end position="689"/>
    </location>
</feature>
<dbReference type="InterPro" id="IPR038550">
    <property type="entry name" value="GPCR_3_9-Cys_sf"/>
</dbReference>
<dbReference type="Pfam" id="PF01094">
    <property type="entry name" value="ANF_receptor"/>
    <property type="match status" value="1"/>
</dbReference>
<evidence type="ECO:0000256" key="1">
    <source>
        <dbReference type="ARBA" id="ARBA00004651"/>
    </source>
</evidence>
<gene>
    <name evidence="15" type="ORF">NXF25_004170</name>
</gene>
<dbReference type="SUPFAM" id="SSF53822">
    <property type="entry name" value="Periplasmic binding protein-like I"/>
    <property type="match status" value="1"/>
</dbReference>
<dbReference type="InterPro" id="IPR011500">
    <property type="entry name" value="GPCR_3_9-Cys_dom"/>
</dbReference>
<keyword evidence="4 12" id="KW-0812">Transmembrane</keyword>
<feature type="transmembrane region" description="Helical" evidence="12">
    <location>
        <begin position="709"/>
        <end position="731"/>
    </location>
</feature>
<keyword evidence="16" id="KW-1185">Reference proteome</keyword>
<reference evidence="15 16" key="1">
    <citation type="journal article" date="2024" name="Proc. Natl. Acad. Sci. U.S.A.">
        <title>The genetic regulatory architecture and epigenomic basis for age-related changes in rattlesnake venom.</title>
        <authorList>
            <person name="Hogan M.P."/>
            <person name="Holding M.L."/>
            <person name="Nystrom G.S."/>
            <person name="Colston T.J."/>
            <person name="Bartlett D.A."/>
            <person name="Mason A.J."/>
            <person name="Ellsworth S.A."/>
            <person name="Rautsaw R.M."/>
            <person name="Lawrence K.C."/>
            <person name="Strickland J.L."/>
            <person name="He B."/>
            <person name="Fraser P."/>
            <person name="Margres M.J."/>
            <person name="Gilbert D.M."/>
            <person name="Gibbs H.L."/>
            <person name="Parkinson C.L."/>
            <person name="Rokyta D.R."/>
        </authorList>
    </citation>
    <scope>NUCLEOTIDE SEQUENCE [LARGE SCALE GENOMIC DNA]</scope>
    <source>
        <strain evidence="15">DRR0105</strain>
    </source>
</reference>
<dbReference type="Pfam" id="PF07562">
    <property type="entry name" value="NCD3G"/>
    <property type="match status" value="1"/>
</dbReference>
<dbReference type="Gene3D" id="2.10.50.30">
    <property type="entry name" value="GPCR, family 3, nine cysteines domain"/>
    <property type="match status" value="1"/>
</dbReference>
<dbReference type="GO" id="GO:0005886">
    <property type="term" value="C:plasma membrane"/>
    <property type="evidence" value="ECO:0007669"/>
    <property type="project" value="UniProtKB-SubCell"/>
</dbReference>
<dbReference type="PROSITE" id="PS50259">
    <property type="entry name" value="G_PROTEIN_RECEP_F3_4"/>
    <property type="match status" value="1"/>
</dbReference>
<evidence type="ECO:0000256" key="13">
    <source>
        <dbReference type="SAM" id="SignalP"/>
    </source>
</evidence>
<evidence type="ECO:0000256" key="3">
    <source>
        <dbReference type="ARBA" id="ARBA00022475"/>
    </source>
</evidence>
<evidence type="ECO:0000256" key="6">
    <source>
        <dbReference type="ARBA" id="ARBA00022989"/>
    </source>
</evidence>
<dbReference type="PANTHER" id="PTHR24061">
    <property type="entry name" value="CALCIUM-SENSING RECEPTOR-RELATED"/>
    <property type="match status" value="1"/>
</dbReference>
<feature type="transmembrane region" description="Helical" evidence="12">
    <location>
        <begin position="814"/>
        <end position="836"/>
    </location>
</feature>
<feature type="transmembrane region" description="Helical" evidence="12">
    <location>
        <begin position="593"/>
        <end position="619"/>
    </location>
</feature>
<feature type="transmembrane region" description="Helical" evidence="12">
    <location>
        <begin position="631"/>
        <end position="653"/>
    </location>
</feature>
<comment type="similarity">
    <text evidence="2">Belongs to the G-protein coupled receptor 3 family.</text>
</comment>
<accession>A0AAW1BUC4</accession>
<dbReference type="Pfam" id="PF00003">
    <property type="entry name" value="7tm_3"/>
    <property type="match status" value="1"/>
</dbReference>
<keyword evidence="6 12" id="KW-1133">Transmembrane helix</keyword>
<dbReference type="InterPro" id="IPR017978">
    <property type="entry name" value="GPCR_3_C"/>
</dbReference>
<comment type="subcellular location">
    <subcellularLocation>
        <location evidence="1">Cell membrane</location>
        <topology evidence="1">Multi-pass membrane protein</topology>
    </subcellularLocation>
</comment>
<dbReference type="InterPro" id="IPR000068">
    <property type="entry name" value="GPCR_3_Ca_sens_rcpt-rel"/>
</dbReference>
<keyword evidence="10" id="KW-0325">Glycoprotein</keyword>
<evidence type="ECO:0000259" key="14">
    <source>
        <dbReference type="PROSITE" id="PS50259"/>
    </source>
</evidence>
<keyword evidence="5 13" id="KW-0732">Signal</keyword>
<dbReference type="SUPFAM" id="SSF57184">
    <property type="entry name" value="Growth factor receptor domain"/>
    <property type="match status" value="1"/>
</dbReference>
<evidence type="ECO:0000256" key="7">
    <source>
        <dbReference type="ARBA" id="ARBA00023040"/>
    </source>
</evidence>
<dbReference type="CDD" id="cd15283">
    <property type="entry name" value="7tmC_V2R_pheromone"/>
    <property type="match status" value="1"/>
</dbReference>
<dbReference type="PRINTS" id="PR01535">
    <property type="entry name" value="VOMERONASL2R"/>
</dbReference>
<evidence type="ECO:0000256" key="9">
    <source>
        <dbReference type="ARBA" id="ARBA00023170"/>
    </source>
</evidence>
<keyword evidence="9 15" id="KW-0675">Receptor</keyword>
<dbReference type="Gene3D" id="3.40.50.2300">
    <property type="match status" value="2"/>
</dbReference>
<proteinExistence type="inferred from homology"/>
<feature type="signal peptide" evidence="13">
    <location>
        <begin position="1"/>
        <end position="17"/>
    </location>
</feature>
<dbReference type="EMBL" id="JAOTOJ010000002">
    <property type="protein sequence ID" value="KAK9405396.1"/>
    <property type="molecule type" value="Genomic_DNA"/>
</dbReference>
<evidence type="ECO:0000256" key="11">
    <source>
        <dbReference type="ARBA" id="ARBA00023224"/>
    </source>
</evidence>
<dbReference type="InterPro" id="IPR004073">
    <property type="entry name" value="GPCR_3_vmron_rcpt_2"/>
</dbReference>
<dbReference type="InterPro" id="IPR017979">
    <property type="entry name" value="GPCR_3_CS"/>
</dbReference>
<protein>
    <submittedName>
        <fullName evidence="15">Type-2 vomeronasal receptor</fullName>
    </submittedName>
</protein>
<evidence type="ECO:0000256" key="8">
    <source>
        <dbReference type="ARBA" id="ARBA00023136"/>
    </source>
</evidence>
<feature type="domain" description="G-protein coupled receptors family 3 profile" evidence="14">
    <location>
        <begin position="594"/>
        <end position="858"/>
    </location>
</feature>
<evidence type="ECO:0000256" key="2">
    <source>
        <dbReference type="ARBA" id="ARBA00007242"/>
    </source>
</evidence>
<dbReference type="InterPro" id="IPR009030">
    <property type="entry name" value="Growth_fac_rcpt_cys_sf"/>
</dbReference>